<dbReference type="OrthoDB" id="3565451at2759"/>
<evidence type="ECO:0000313" key="3">
    <source>
        <dbReference type="EMBL" id="PMD18313.1"/>
    </source>
</evidence>
<feature type="compositionally biased region" description="Polar residues" evidence="1">
    <location>
        <begin position="340"/>
        <end position="350"/>
    </location>
</feature>
<feature type="compositionally biased region" description="Basic and acidic residues" evidence="1">
    <location>
        <begin position="718"/>
        <end position="737"/>
    </location>
</feature>
<dbReference type="Proteomes" id="UP000235672">
    <property type="component" value="Unassembled WGS sequence"/>
</dbReference>
<accession>A0A2J6PWB3</accession>
<feature type="region of interest" description="Disordered" evidence="1">
    <location>
        <begin position="251"/>
        <end position="273"/>
    </location>
</feature>
<feature type="compositionally biased region" description="Basic residues" evidence="1">
    <location>
        <begin position="623"/>
        <end position="632"/>
    </location>
</feature>
<reference evidence="3 4" key="1">
    <citation type="submission" date="2016-05" db="EMBL/GenBank/DDBJ databases">
        <title>A degradative enzymes factory behind the ericoid mycorrhizal symbiosis.</title>
        <authorList>
            <consortium name="DOE Joint Genome Institute"/>
            <person name="Martino E."/>
            <person name="Morin E."/>
            <person name="Grelet G."/>
            <person name="Kuo A."/>
            <person name="Kohler A."/>
            <person name="Daghino S."/>
            <person name="Barry K."/>
            <person name="Choi C."/>
            <person name="Cichocki N."/>
            <person name="Clum A."/>
            <person name="Copeland A."/>
            <person name="Hainaut M."/>
            <person name="Haridas S."/>
            <person name="Labutti K."/>
            <person name="Lindquist E."/>
            <person name="Lipzen A."/>
            <person name="Khouja H.-R."/>
            <person name="Murat C."/>
            <person name="Ohm R."/>
            <person name="Olson A."/>
            <person name="Spatafora J."/>
            <person name="Veneault-Fourrey C."/>
            <person name="Henrissat B."/>
            <person name="Grigoriev I."/>
            <person name="Martin F."/>
            <person name="Perotto S."/>
        </authorList>
    </citation>
    <scope>NUCLEOTIDE SEQUENCE [LARGE SCALE GENOMIC DNA]</scope>
    <source>
        <strain evidence="3 4">UAMH 7357</strain>
    </source>
</reference>
<feature type="region of interest" description="Disordered" evidence="1">
    <location>
        <begin position="363"/>
        <end position="383"/>
    </location>
</feature>
<dbReference type="AlphaFoldDB" id="A0A2J6PWB3"/>
<feature type="region of interest" description="Disordered" evidence="1">
    <location>
        <begin position="329"/>
        <end position="350"/>
    </location>
</feature>
<dbReference type="SMART" id="SM00355">
    <property type="entry name" value="ZnF_C2H2"/>
    <property type="match status" value="3"/>
</dbReference>
<feature type="domain" description="C2H2-type" evidence="2">
    <location>
        <begin position="525"/>
        <end position="545"/>
    </location>
</feature>
<keyword evidence="4" id="KW-1185">Reference proteome</keyword>
<proteinExistence type="predicted"/>
<dbReference type="STRING" id="1745343.A0A2J6PWB3"/>
<evidence type="ECO:0000313" key="4">
    <source>
        <dbReference type="Proteomes" id="UP000235672"/>
    </source>
</evidence>
<organism evidence="3 4">
    <name type="scientific">Hyaloscypha hepaticicola</name>
    <dbReference type="NCBI Taxonomy" id="2082293"/>
    <lineage>
        <taxon>Eukaryota</taxon>
        <taxon>Fungi</taxon>
        <taxon>Dikarya</taxon>
        <taxon>Ascomycota</taxon>
        <taxon>Pezizomycotina</taxon>
        <taxon>Leotiomycetes</taxon>
        <taxon>Helotiales</taxon>
        <taxon>Hyaloscyphaceae</taxon>
        <taxon>Hyaloscypha</taxon>
    </lineage>
</organism>
<feature type="region of interest" description="Disordered" evidence="1">
    <location>
        <begin position="564"/>
        <end position="645"/>
    </location>
</feature>
<feature type="compositionally biased region" description="Polar residues" evidence="1">
    <location>
        <begin position="177"/>
        <end position="194"/>
    </location>
</feature>
<feature type="compositionally biased region" description="Polar residues" evidence="1">
    <location>
        <begin position="745"/>
        <end position="758"/>
    </location>
</feature>
<feature type="region of interest" description="Disordered" evidence="1">
    <location>
        <begin position="177"/>
        <end position="218"/>
    </location>
</feature>
<feature type="compositionally biased region" description="Polar residues" evidence="1">
    <location>
        <begin position="598"/>
        <end position="615"/>
    </location>
</feature>
<feature type="compositionally biased region" description="Polar residues" evidence="1">
    <location>
        <begin position="633"/>
        <end position="644"/>
    </location>
</feature>
<protein>
    <recommendedName>
        <fullName evidence="2">C2H2-type domain-containing protein</fullName>
    </recommendedName>
</protein>
<dbReference type="EMBL" id="KZ613495">
    <property type="protein sequence ID" value="PMD18313.1"/>
    <property type="molecule type" value="Genomic_DNA"/>
</dbReference>
<gene>
    <name evidence="3" type="ORF">NA56DRAFT_706920</name>
</gene>
<sequence length="1216" mass="136244">MDAEWSSLMGVDPKDLEINSIDSASHGVYTYFEAPQTKPSNGSHSSYDSWPNVPPSAEGSMATAVDELYLGMSAFDVDMSTFDATFDADFQMDGSVGRSGEQQETAVKQQVLIFNPAENEHPRGLQSVVDYDKTTNLSSNIGLDAQRALPLFMYTSLQHRLNQDSQTSDQNCAVSVTNQSSAKVQKSRPTSSLHALNRVSPELRSTRRPRRYTTRTSTTPIPRLMTSQTLNSCQPPSSRNMKPPAHSVLRNTNQREAPNAQVPNLPSKWTTDNDTSHNYSTMLREALALAKGSIKPYSSFSRRKAIDIINQVAKLVDQLDQIAIEEEKYGSAATDDDDLTQPSTNTEDSLSNSELVDIDFETDNTSVSSTSRQPVVENKSTVSVTDHKNETVHPPCLQCGVKSLYYCTREGCTYSTHSCAEWKRHEESQKHSQQERFMCLECPQSPPVVDVNGDPICEFCRAAFPPLGNLSAHYLQCQHAQRSGTTYGRKDRLIAHLRDHHTINNAHQVAAAGRFTVDSKWPRQCGFCGVFFKTWDERMGHIASHFQEGLDMSAWKLPLPRSKDFHPTFKSQPKYGDDSDDDMDDTDGRPGHHKTGVKQDTNSASSGLKQNSNENHGFEPSHQRGRRHRNHSHPANQNSETIKTTDPKQLCGTLVDKYRSYWTNPLACERASVTLERYLNDVEEPFNIHSSAESPGSPDGALCRDTAAKVVKISTSGADHKSTKQRLKDQRQTKSNDKPCASEVLGNSDTEPNSNTSHQHQRKPVTCQAQFCDYLILEQGPMPIPISMEQIVAEVRLWTPRNMLFKTYAVDYKQNVVDVYKDFIEFSIEKPDQSRALDIMFCPWASEITPESDRVAMAVSSEDTYPQPNGGVELLTIAEHRAALQARLSETTIKLCSYLLAAHSTEIYLSAACAFELLMEEFQKPMTPQLAIRLAQAAVRRFTKQDFNSKGLNLDHPEHQSVIASSFLVGRSHNPARNVISRFEARGVEIDQSAEATHIGRESILDLLLKASSISAPTASKRDMLSLAGLFDRPTRKDQSADATHMGLESIPDLRWKASPFPEETSRIAQLAESHELFFIRGIPLSSKCSVQRCPLCRNLSRSLNSLLKPQWSLDERILSPRQFHRELIGLDPNPPLHHANYDPLSGLNSHLIWELLLLFTIGLGCEFCISGSISTRLTKFSSHFASRYKRDHESKYGREEAYKSSEKAVHEEWPW</sequence>
<evidence type="ECO:0000256" key="1">
    <source>
        <dbReference type="SAM" id="MobiDB-lite"/>
    </source>
</evidence>
<dbReference type="InterPro" id="IPR013087">
    <property type="entry name" value="Znf_C2H2_type"/>
</dbReference>
<name>A0A2J6PWB3_9HELO</name>
<feature type="compositionally biased region" description="Polar residues" evidence="1">
    <location>
        <begin position="227"/>
        <end position="240"/>
    </location>
</feature>
<feature type="region of interest" description="Disordered" evidence="1">
    <location>
        <begin position="227"/>
        <end position="246"/>
    </location>
</feature>
<feature type="region of interest" description="Disordered" evidence="1">
    <location>
        <begin position="713"/>
        <end position="762"/>
    </location>
</feature>
<evidence type="ECO:0000259" key="2">
    <source>
        <dbReference type="PROSITE" id="PS00028"/>
    </source>
</evidence>
<dbReference type="PROSITE" id="PS00028">
    <property type="entry name" value="ZINC_FINGER_C2H2_1"/>
    <property type="match status" value="1"/>
</dbReference>